<proteinExistence type="predicted"/>
<reference evidence="2 3" key="2">
    <citation type="journal article" date="2022" name="Mol. Biol. Evol.">
        <title>Comparative Genomics Reveals Insights into the Divergent Evolution of Astigmatic Mites and Household Pest Adaptations.</title>
        <authorList>
            <person name="Xiong Q."/>
            <person name="Wan A.T."/>
            <person name="Liu X."/>
            <person name="Fung C.S."/>
            <person name="Xiao X."/>
            <person name="Malainual N."/>
            <person name="Hou J."/>
            <person name="Wang L."/>
            <person name="Wang M."/>
            <person name="Yang K.Y."/>
            <person name="Cui Y."/>
            <person name="Leung E.L."/>
            <person name="Nong W."/>
            <person name="Shin S.K."/>
            <person name="Au S.W."/>
            <person name="Jeong K.Y."/>
            <person name="Chew F.T."/>
            <person name="Hui J.H."/>
            <person name="Leung T.F."/>
            <person name="Tungtrongchitr A."/>
            <person name="Zhong N."/>
            <person name="Liu Z."/>
            <person name="Tsui S.K."/>
        </authorList>
    </citation>
    <scope>NUCLEOTIDE SEQUENCE [LARGE SCALE GENOMIC DNA]</scope>
    <source>
        <strain evidence="2">Derp</strain>
    </source>
</reference>
<name>A0ABQ8IX11_DERPT</name>
<sequence>MNYLSDPPNGSSIKQQEIKPRQQDVFESFPHDSPISRHIIQTLTRLLLIFRTPQLVPGQHCFSGCIISQCISCRRHFRPFNDTDLKIIKTSEKKQQNNSKVNEAKKTGGVKFTDFESPRSNSLFNTRTGASSTRNFQYRPCGSYCGSAYY</sequence>
<feature type="region of interest" description="Disordered" evidence="1">
    <location>
        <begin position="1"/>
        <end position="21"/>
    </location>
</feature>
<accession>A0ABQ8IX11</accession>
<reference evidence="2 3" key="1">
    <citation type="journal article" date="2018" name="J. Allergy Clin. Immunol.">
        <title>High-quality assembly of Dermatophagoides pteronyssinus genome and transcriptome reveals a wide range of novel allergens.</title>
        <authorList>
            <person name="Liu X.Y."/>
            <person name="Yang K.Y."/>
            <person name="Wang M.Q."/>
            <person name="Kwok J.S."/>
            <person name="Zeng X."/>
            <person name="Yang Z."/>
            <person name="Xiao X.J."/>
            <person name="Lau C.P."/>
            <person name="Li Y."/>
            <person name="Huang Z.M."/>
            <person name="Ba J.G."/>
            <person name="Yim A.K."/>
            <person name="Ouyang C.Y."/>
            <person name="Ngai S.M."/>
            <person name="Chan T.F."/>
            <person name="Leung E.L."/>
            <person name="Liu L."/>
            <person name="Liu Z.G."/>
            <person name="Tsui S.K."/>
        </authorList>
    </citation>
    <scope>NUCLEOTIDE SEQUENCE [LARGE SCALE GENOMIC DNA]</scope>
    <source>
        <strain evidence="2">Derp</strain>
    </source>
</reference>
<evidence type="ECO:0000313" key="3">
    <source>
        <dbReference type="Proteomes" id="UP000887458"/>
    </source>
</evidence>
<dbReference type="EMBL" id="NJHN03000105">
    <property type="protein sequence ID" value="KAH9414732.1"/>
    <property type="molecule type" value="Genomic_DNA"/>
</dbReference>
<evidence type="ECO:0000313" key="2">
    <source>
        <dbReference type="EMBL" id="KAH9414732.1"/>
    </source>
</evidence>
<gene>
    <name evidence="2" type="ORF">DERP_008573</name>
</gene>
<keyword evidence="3" id="KW-1185">Reference proteome</keyword>
<organism evidence="2 3">
    <name type="scientific">Dermatophagoides pteronyssinus</name>
    <name type="common">European house dust mite</name>
    <dbReference type="NCBI Taxonomy" id="6956"/>
    <lineage>
        <taxon>Eukaryota</taxon>
        <taxon>Metazoa</taxon>
        <taxon>Ecdysozoa</taxon>
        <taxon>Arthropoda</taxon>
        <taxon>Chelicerata</taxon>
        <taxon>Arachnida</taxon>
        <taxon>Acari</taxon>
        <taxon>Acariformes</taxon>
        <taxon>Sarcoptiformes</taxon>
        <taxon>Astigmata</taxon>
        <taxon>Psoroptidia</taxon>
        <taxon>Analgoidea</taxon>
        <taxon>Pyroglyphidae</taxon>
        <taxon>Dermatophagoidinae</taxon>
        <taxon>Dermatophagoides</taxon>
    </lineage>
</organism>
<evidence type="ECO:0000256" key="1">
    <source>
        <dbReference type="SAM" id="MobiDB-lite"/>
    </source>
</evidence>
<comment type="caution">
    <text evidence="2">The sequence shown here is derived from an EMBL/GenBank/DDBJ whole genome shotgun (WGS) entry which is preliminary data.</text>
</comment>
<protein>
    <submittedName>
        <fullName evidence="2">Uncharacterized protein</fullName>
    </submittedName>
</protein>
<dbReference type="Proteomes" id="UP000887458">
    <property type="component" value="Unassembled WGS sequence"/>
</dbReference>